<organism evidence="1 2">
    <name type="scientific">Coptis chinensis</name>
    <dbReference type="NCBI Taxonomy" id="261450"/>
    <lineage>
        <taxon>Eukaryota</taxon>
        <taxon>Viridiplantae</taxon>
        <taxon>Streptophyta</taxon>
        <taxon>Embryophyta</taxon>
        <taxon>Tracheophyta</taxon>
        <taxon>Spermatophyta</taxon>
        <taxon>Magnoliopsida</taxon>
        <taxon>Ranunculales</taxon>
        <taxon>Ranunculaceae</taxon>
        <taxon>Coptidoideae</taxon>
        <taxon>Coptis</taxon>
    </lineage>
</organism>
<gene>
    <name evidence="1" type="ORF">IFM89_021897</name>
</gene>
<dbReference type="AlphaFoldDB" id="A0A835HGD7"/>
<sequence length="53" mass="6392">MVVGMFRKEKLDNLFQERVDNLVLLPPSNQIWPIQSLIGHTRKIWIIWVQYLN</sequence>
<protein>
    <submittedName>
        <fullName evidence="1">Uncharacterized protein</fullName>
    </submittedName>
</protein>
<reference evidence="1 2" key="1">
    <citation type="submission" date="2020-10" db="EMBL/GenBank/DDBJ databases">
        <title>The Coptis chinensis genome and diversification of protoberbering-type alkaloids.</title>
        <authorList>
            <person name="Wang B."/>
            <person name="Shu S."/>
            <person name="Song C."/>
            <person name="Liu Y."/>
        </authorList>
    </citation>
    <scope>NUCLEOTIDE SEQUENCE [LARGE SCALE GENOMIC DNA]</scope>
    <source>
        <strain evidence="1">HL-2020</strain>
        <tissue evidence="1">Leaf</tissue>
    </source>
</reference>
<dbReference type="EMBL" id="JADFTS010000007">
    <property type="protein sequence ID" value="KAF9597812.1"/>
    <property type="molecule type" value="Genomic_DNA"/>
</dbReference>
<keyword evidence="2" id="KW-1185">Reference proteome</keyword>
<name>A0A835HGD7_9MAGN</name>
<evidence type="ECO:0000313" key="1">
    <source>
        <dbReference type="EMBL" id="KAF9597812.1"/>
    </source>
</evidence>
<evidence type="ECO:0000313" key="2">
    <source>
        <dbReference type="Proteomes" id="UP000631114"/>
    </source>
</evidence>
<dbReference type="Proteomes" id="UP000631114">
    <property type="component" value="Unassembled WGS sequence"/>
</dbReference>
<proteinExistence type="predicted"/>
<comment type="caution">
    <text evidence="1">The sequence shown here is derived from an EMBL/GenBank/DDBJ whole genome shotgun (WGS) entry which is preliminary data.</text>
</comment>
<accession>A0A835HGD7</accession>